<dbReference type="InterPro" id="IPR001753">
    <property type="entry name" value="Enoyl-CoA_hydra/iso"/>
</dbReference>
<dbReference type="EMBL" id="BAABJP010000056">
    <property type="protein sequence ID" value="GAA5173451.1"/>
    <property type="molecule type" value="Genomic_DNA"/>
</dbReference>
<evidence type="ECO:0000256" key="1">
    <source>
        <dbReference type="ARBA" id="ARBA00005254"/>
    </source>
</evidence>
<keyword evidence="3" id="KW-0456">Lyase</keyword>
<accession>A0ABP9RB86</accession>
<keyword evidence="6" id="KW-1185">Reference proteome</keyword>
<dbReference type="CDD" id="cd06558">
    <property type="entry name" value="crotonase-like"/>
    <property type="match status" value="1"/>
</dbReference>
<dbReference type="RefSeq" id="WP_185066352.1">
    <property type="nucleotide sequence ID" value="NZ_BAABJP010000056.1"/>
</dbReference>
<dbReference type="Proteomes" id="UP001428817">
    <property type="component" value="Unassembled WGS sequence"/>
</dbReference>
<dbReference type="InterPro" id="IPR029045">
    <property type="entry name" value="ClpP/crotonase-like_dom_sf"/>
</dbReference>
<dbReference type="PROSITE" id="PS00166">
    <property type="entry name" value="ENOYL_COA_HYDRATASE"/>
    <property type="match status" value="1"/>
</dbReference>
<keyword evidence="2" id="KW-0443">Lipid metabolism</keyword>
<comment type="caution">
    <text evidence="5">The sequence shown here is derived from an EMBL/GenBank/DDBJ whole genome shotgun (WGS) entry which is preliminary data.</text>
</comment>
<evidence type="ECO:0008006" key="7">
    <source>
        <dbReference type="Google" id="ProtNLM"/>
    </source>
</evidence>
<dbReference type="Gene3D" id="3.90.226.10">
    <property type="entry name" value="2-enoyl-CoA Hydratase, Chain A, domain 1"/>
    <property type="match status" value="1"/>
</dbReference>
<evidence type="ECO:0000313" key="6">
    <source>
        <dbReference type="Proteomes" id="UP001428817"/>
    </source>
</evidence>
<evidence type="ECO:0000256" key="3">
    <source>
        <dbReference type="ARBA" id="ARBA00023239"/>
    </source>
</evidence>
<dbReference type="PANTHER" id="PTHR11941">
    <property type="entry name" value="ENOYL-COA HYDRATASE-RELATED"/>
    <property type="match status" value="1"/>
</dbReference>
<proteinExistence type="inferred from homology"/>
<organism evidence="5 6">
    <name type="scientific">Pseudonocardia eucalypti</name>
    <dbReference type="NCBI Taxonomy" id="648755"/>
    <lineage>
        <taxon>Bacteria</taxon>
        <taxon>Bacillati</taxon>
        <taxon>Actinomycetota</taxon>
        <taxon>Actinomycetes</taxon>
        <taxon>Pseudonocardiales</taxon>
        <taxon>Pseudonocardiaceae</taxon>
        <taxon>Pseudonocardia</taxon>
    </lineage>
</organism>
<evidence type="ECO:0000256" key="4">
    <source>
        <dbReference type="RuleBase" id="RU003707"/>
    </source>
</evidence>
<sequence>MIEVEAADGVATLTLNRPEAKNALSIELRDLIADALEELSAREDVRAIVITGTGDVFSAGFDLREFARAQDDRALHRRIWDSSDRFHRMVLHCPTPTVAAVNGPAIAGGFDLAVMCDLRVAAEHARFEHPEIGFGDVVYGPLRELVGGSMARELALTGRRVSAAEALELRLVNKVVPADAALPEARAMAAAIAASPRWVSRRTKAKIIRRAAIHPGDTLDL</sequence>
<dbReference type="SUPFAM" id="SSF52096">
    <property type="entry name" value="ClpP/crotonase"/>
    <property type="match status" value="1"/>
</dbReference>
<dbReference type="PANTHER" id="PTHR11941:SF169">
    <property type="entry name" value="(7AS)-7A-METHYL-1,5-DIOXO-2,3,5,6,7,7A-HEXAHYDRO-1H-INDENE-CARBOXYL-COA HYDROLASE"/>
    <property type="match status" value="1"/>
</dbReference>
<reference evidence="6" key="1">
    <citation type="journal article" date="2019" name="Int. J. Syst. Evol. Microbiol.">
        <title>The Global Catalogue of Microorganisms (GCM) 10K type strain sequencing project: providing services to taxonomists for standard genome sequencing and annotation.</title>
        <authorList>
            <consortium name="The Broad Institute Genomics Platform"/>
            <consortium name="The Broad Institute Genome Sequencing Center for Infectious Disease"/>
            <person name="Wu L."/>
            <person name="Ma J."/>
        </authorList>
    </citation>
    <scope>NUCLEOTIDE SEQUENCE [LARGE SCALE GENOMIC DNA]</scope>
    <source>
        <strain evidence="6">JCM 18303</strain>
    </source>
</reference>
<dbReference type="Pfam" id="PF00378">
    <property type="entry name" value="ECH_1"/>
    <property type="match status" value="1"/>
</dbReference>
<gene>
    <name evidence="5" type="ORF">GCM10023321_75080</name>
</gene>
<protein>
    <recommendedName>
        <fullName evidence="7">Enoyl-CoA hydratase</fullName>
    </recommendedName>
</protein>
<evidence type="ECO:0000313" key="5">
    <source>
        <dbReference type="EMBL" id="GAA5173451.1"/>
    </source>
</evidence>
<name>A0ABP9RB86_9PSEU</name>
<evidence type="ECO:0000256" key="2">
    <source>
        <dbReference type="ARBA" id="ARBA00023098"/>
    </source>
</evidence>
<comment type="similarity">
    <text evidence="1 4">Belongs to the enoyl-CoA hydratase/isomerase family.</text>
</comment>
<dbReference type="InterPro" id="IPR018376">
    <property type="entry name" value="Enoyl-CoA_hyd/isom_CS"/>
</dbReference>